<keyword evidence="3" id="KW-1185">Reference proteome</keyword>
<dbReference type="InterPro" id="IPR038696">
    <property type="entry name" value="IalB_sf"/>
</dbReference>
<feature type="signal peptide" evidence="1">
    <location>
        <begin position="1"/>
        <end position="21"/>
    </location>
</feature>
<dbReference type="OrthoDB" id="7057139at2"/>
<dbReference type="Gene3D" id="2.60.40.1880">
    <property type="entry name" value="Invasion associated locus B (IalB) protein"/>
    <property type="match status" value="1"/>
</dbReference>
<organism evidence="2 3">
    <name type="scientific">Suttonella ornithocola</name>
    <dbReference type="NCBI Taxonomy" id="279832"/>
    <lineage>
        <taxon>Bacteria</taxon>
        <taxon>Pseudomonadati</taxon>
        <taxon>Pseudomonadota</taxon>
        <taxon>Gammaproteobacteria</taxon>
        <taxon>Cardiobacteriales</taxon>
        <taxon>Cardiobacteriaceae</taxon>
        <taxon>Suttonella</taxon>
    </lineage>
</organism>
<evidence type="ECO:0000313" key="2">
    <source>
        <dbReference type="EMBL" id="SUO97614.1"/>
    </source>
</evidence>
<dbReference type="EMBL" id="UHIC01000001">
    <property type="protein sequence ID" value="SUO97614.1"/>
    <property type="molecule type" value="Genomic_DNA"/>
</dbReference>
<dbReference type="Proteomes" id="UP000254601">
    <property type="component" value="Unassembled WGS sequence"/>
</dbReference>
<evidence type="ECO:0000256" key="1">
    <source>
        <dbReference type="SAM" id="SignalP"/>
    </source>
</evidence>
<keyword evidence="1" id="KW-0732">Signal</keyword>
<dbReference type="RefSeq" id="WP_072576075.1">
    <property type="nucleotide sequence ID" value="NZ_LWHB01000049.1"/>
</dbReference>
<reference evidence="2 3" key="1">
    <citation type="submission" date="2018-06" db="EMBL/GenBank/DDBJ databases">
        <authorList>
            <consortium name="Pathogen Informatics"/>
            <person name="Doyle S."/>
        </authorList>
    </citation>
    <scope>NUCLEOTIDE SEQUENCE [LARGE SCALE GENOMIC DNA]</scope>
    <source>
        <strain evidence="2 3">NCTC13337</strain>
    </source>
</reference>
<proteinExistence type="predicted"/>
<dbReference type="AlphaFoldDB" id="A0A380MZG6"/>
<accession>A0A380MZG6</accession>
<sequence>MKTLKLLTIAAIATTSLAATAAVKQGQKFGDFEGVCQGKECAVAQIFKNAENTPVGRIVLQKMPQAGNNPVAIFTLPLGVNLQAGVGLAIDTKEVARVPFDFCDQGGCNVAVPLQGDLLKKIKAGNKLQVAAFVGDKQQTIEFSLKGITSAINAL</sequence>
<dbReference type="InterPro" id="IPR010642">
    <property type="entry name" value="Invasion_prot_B"/>
</dbReference>
<protein>
    <submittedName>
        <fullName evidence="2">Invasion protein B, involved in pathogenesis</fullName>
    </submittedName>
</protein>
<feature type="chain" id="PRO_5017036927" evidence="1">
    <location>
        <begin position="22"/>
        <end position="155"/>
    </location>
</feature>
<evidence type="ECO:0000313" key="3">
    <source>
        <dbReference type="Proteomes" id="UP000254601"/>
    </source>
</evidence>
<name>A0A380MZG6_9GAMM</name>
<dbReference type="Pfam" id="PF06776">
    <property type="entry name" value="IalB"/>
    <property type="match status" value="1"/>
</dbReference>
<gene>
    <name evidence="2" type="ORF">NCTC13337_02527</name>
</gene>